<dbReference type="Pfam" id="PF01471">
    <property type="entry name" value="PG_binding_1"/>
    <property type="match status" value="1"/>
</dbReference>
<keyword evidence="1" id="KW-0175">Coiled coil</keyword>
<keyword evidence="3" id="KW-0413">Isomerase</keyword>
<dbReference type="EC" id="5.3.4.1" evidence="3"/>
<reference evidence="3" key="2">
    <citation type="submission" date="2020-07" db="EMBL/GenBank/DDBJ databases">
        <authorList>
            <person name="Vera ALvarez R."/>
            <person name="Arias-Moreno D.M."/>
            <person name="Jimenez-Jacinto V."/>
            <person name="Jimenez-Bremont J.F."/>
            <person name="Swaminathan K."/>
            <person name="Moose S.P."/>
            <person name="Guerrero-Gonzalez M.L."/>
            <person name="Marino-Ramirez L."/>
            <person name="Landsman D."/>
            <person name="Rodriguez-Kessler M."/>
            <person name="Delgado-Sanchez P."/>
        </authorList>
    </citation>
    <scope>NUCLEOTIDE SEQUENCE</scope>
    <source>
        <tissue evidence="3">Cladode</tissue>
    </source>
</reference>
<dbReference type="EMBL" id="GISG01203110">
    <property type="protein sequence ID" value="MBA4659187.1"/>
    <property type="molecule type" value="Transcribed_RNA"/>
</dbReference>
<dbReference type="InterPro" id="IPR002477">
    <property type="entry name" value="Peptidoglycan-bd-like"/>
</dbReference>
<dbReference type="SUPFAM" id="SSF47090">
    <property type="entry name" value="PGBD-like"/>
    <property type="match status" value="1"/>
</dbReference>
<dbReference type="EMBL" id="GISG01203115">
    <property type="protein sequence ID" value="MBA4659191.1"/>
    <property type="molecule type" value="Transcribed_RNA"/>
</dbReference>
<dbReference type="GO" id="GO:0009507">
    <property type="term" value="C:chloroplast"/>
    <property type="evidence" value="ECO:0007669"/>
    <property type="project" value="TreeGrafter"/>
</dbReference>
<evidence type="ECO:0000259" key="2">
    <source>
        <dbReference type="Pfam" id="PF01471"/>
    </source>
</evidence>
<dbReference type="EMBL" id="GISG01203117">
    <property type="protein sequence ID" value="MBA4659193.1"/>
    <property type="molecule type" value="Transcribed_RNA"/>
</dbReference>
<proteinExistence type="predicted"/>
<dbReference type="PANTHER" id="PTHR15852">
    <property type="entry name" value="PLASTID TRANSCRIPTIONALLY ACTIVE PROTEIN"/>
    <property type="match status" value="1"/>
</dbReference>
<dbReference type="EMBL" id="GISG01203107">
    <property type="protein sequence ID" value="MBA4659184.1"/>
    <property type="molecule type" value="Transcribed_RNA"/>
</dbReference>
<name>A0A7C9EEF4_OPUST</name>
<dbReference type="EMBL" id="GISG01203112">
    <property type="protein sequence ID" value="MBA4659189.1"/>
    <property type="molecule type" value="Transcribed_RNA"/>
</dbReference>
<organism evidence="3">
    <name type="scientific">Opuntia streptacantha</name>
    <name type="common">Prickly pear cactus</name>
    <name type="synonym">Opuntia cardona</name>
    <dbReference type="NCBI Taxonomy" id="393608"/>
    <lineage>
        <taxon>Eukaryota</taxon>
        <taxon>Viridiplantae</taxon>
        <taxon>Streptophyta</taxon>
        <taxon>Embryophyta</taxon>
        <taxon>Tracheophyta</taxon>
        <taxon>Spermatophyta</taxon>
        <taxon>Magnoliopsida</taxon>
        <taxon>eudicotyledons</taxon>
        <taxon>Gunneridae</taxon>
        <taxon>Pentapetalae</taxon>
        <taxon>Caryophyllales</taxon>
        <taxon>Cactineae</taxon>
        <taxon>Cactaceae</taxon>
        <taxon>Opuntioideae</taxon>
        <taxon>Opuntia</taxon>
    </lineage>
</organism>
<dbReference type="InterPro" id="IPR036365">
    <property type="entry name" value="PGBD-like_sf"/>
</dbReference>
<protein>
    <submittedName>
        <fullName evidence="3">Protein disulfide-isomerase</fullName>
        <ecNumber evidence="3">5.3.4.1</ecNumber>
    </submittedName>
</protein>
<reference evidence="3" key="1">
    <citation type="journal article" date="2013" name="J. Plant Res.">
        <title>Effect of fungi and light on seed germination of three Opuntia species from semiarid lands of central Mexico.</title>
        <authorList>
            <person name="Delgado-Sanchez P."/>
            <person name="Jimenez-Bremont J.F."/>
            <person name="Guerrero-Gonzalez Mde L."/>
            <person name="Flores J."/>
        </authorList>
    </citation>
    <scope>NUCLEOTIDE SEQUENCE</scope>
    <source>
        <tissue evidence="3">Cladode</tissue>
    </source>
</reference>
<dbReference type="GO" id="GO:0009658">
    <property type="term" value="P:chloroplast organization"/>
    <property type="evidence" value="ECO:0007669"/>
    <property type="project" value="TreeGrafter"/>
</dbReference>
<dbReference type="InterPro" id="IPR036366">
    <property type="entry name" value="PGBDSf"/>
</dbReference>
<dbReference type="EMBL" id="GISG01203119">
    <property type="protein sequence ID" value="MBA4659194.1"/>
    <property type="molecule type" value="Transcribed_RNA"/>
</dbReference>
<feature type="domain" description="Peptidoglycan binding-like" evidence="2">
    <location>
        <begin position="273"/>
        <end position="331"/>
    </location>
</feature>
<dbReference type="SUPFAM" id="SSF57938">
    <property type="entry name" value="DnaJ/Hsp40 cysteine-rich domain"/>
    <property type="match status" value="1"/>
</dbReference>
<sequence>MGTATVMSTTLYSNSCSYPHSYSSPSVILPIINLPLRHVYNCDQKRYCRPLLCGSGYGRLRTRTSDDHCGNGSRKSRFPALYGYGSWFSKSHCGGHNHYQVSHASKQPHFEGGYEEEAYKREEFRWLREEQRWLREEQRWLREEARWNAERDSLLRQISHLNLKIEHLELELEDLRNHGDPSSNVPEILSRITALLQVLSSTATGTISSSNADQIQIPEYSEEISKPLVLENAGLELESESASHDPVPHASPAMASVESMKKTALSLRMGSHGEEVRALQEALLSLGFYSGEEDMEYSSFSSGTQRAVKTWQASIGAPEDGVMTAELLEMLYAAQQTHNSEAADKANGMPKASVTEVREVQQTVVKKGPSDVEISQHRVFLLGENRWEEPSRLIKENDKKANGVKGEVPVIKCRACRGEGRLLCMECDGTGEPNVEEQFLDWVEEGAKCPYCGGLGYTVCDVCDGKAVA</sequence>
<dbReference type="InterPro" id="IPR036410">
    <property type="entry name" value="HSP_DnaJ_Cys-rich_dom_sf"/>
</dbReference>
<dbReference type="PANTHER" id="PTHR15852:SF16">
    <property type="entry name" value="PROTEIN DISULFIDE ISOMERASE PTAC5, CHLOROPLASTIC"/>
    <property type="match status" value="1"/>
</dbReference>
<evidence type="ECO:0000313" key="3">
    <source>
        <dbReference type="EMBL" id="MBA4659184.1"/>
    </source>
</evidence>
<accession>A0A7C9EEF4</accession>
<dbReference type="GO" id="GO:0003756">
    <property type="term" value="F:protein disulfide isomerase activity"/>
    <property type="evidence" value="ECO:0007669"/>
    <property type="project" value="UniProtKB-EC"/>
</dbReference>
<dbReference type="AlphaFoldDB" id="A0A7C9EEF4"/>
<feature type="coiled-coil region" evidence="1">
    <location>
        <begin position="151"/>
        <end position="178"/>
    </location>
</feature>
<evidence type="ECO:0000256" key="1">
    <source>
        <dbReference type="SAM" id="Coils"/>
    </source>
</evidence>
<dbReference type="Gene3D" id="1.10.101.10">
    <property type="entry name" value="PGBD-like superfamily/PGBD"/>
    <property type="match status" value="1"/>
</dbReference>